<dbReference type="SUPFAM" id="SSF48208">
    <property type="entry name" value="Six-hairpin glycosidases"/>
    <property type="match status" value="1"/>
</dbReference>
<dbReference type="InterPro" id="IPR012341">
    <property type="entry name" value="6hp_glycosidase-like_sf"/>
</dbReference>
<protein>
    <submittedName>
        <fullName evidence="3">N-acyl-D-glucosamine 2-epimerase</fullName>
    </submittedName>
</protein>
<dbReference type="GO" id="GO:0016853">
    <property type="term" value="F:isomerase activity"/>
    <property type="evidence" value="ECO:0007669"/>
    <property type="project" value="UniProtKB-KW"/>
</dbReference>
<name>A0LF56_SYNFM</name>
<organism evidence="3 4">
    <name type="scientific">Syntrophobacter fumaroxidans (strain DSM 10017 / MPOB)</name>
    <dbReference type="NCBI Taxonomy" id="335543"/>
    <lineage>
        <taxon>Bacteria</taxon>
        <taxon>Pseudomonadati</taxon>
        <taxon>Thermodesulfobacteriota</taxon>
        <taxon>Syntrophobacteria</taxon>
        <taxon>Syntrophobacterales</taxon>
        <taxon>Syntrophobacteraceae</taxon>
        <taxon>Syntrophobacter</taxon>
    </lineage>
</organism>
<sequence length="668" mass="76094">MKSLNQKMTVLGTVVDVQDLGFTLRLRTGDNLTVCVGAGTSFMVLSNLDGLIYDRFPEPDNVPVVAGDDDITKGIKYKVKKYICSGQKMYVQGTFFQNAGNERFEALAVRPFHYQPDKFLFEHHTHWWLSQMATMADQWLQSLFGDSRTYDESDFSRLYRTNLNIYGGKTDDDIQDMATLSRLIYGLSSAYLLLGDRRYLDAAAAGVDFQRTAFRSLSHDGRTIIWSHARRKLVNGNLTYIPSLMGDDAGTIPLYEQIYALAGMTQYFRITGDPEVLDDIMRTVRAFNTFFLDDSAVVPEYPGKKGYFSHIDPATMRADSPALAHNRLRKNWNSIGDHIPAYLVNLILALDPLPQGAGKDIERFLKKCEDMLDLTTDLIIEKFPEADCPYVNERFFADWTPDQGWQWQQNRAIVGHNLKIAWNLTRVANYYSYKGQDQKAKRAMQLAEQLGKAMVDAGLDKVRGGCFDAVERKPKSPGEIQFVWGNHKDFWQQEQNVLAYLILYGYTGTNLYRDLFRDAAAWWNTFQLDRDNRGVFFRVSDNGDPFISGRGMAGFDIAGYHSFELNFLAHIYLRTFVYSGAGVATKDDRSEAGADFCLYFWPAERSQIQSLNVLPDFMSPGVLDITSIKVNGKERKFMAQEDFQIPLQPDELGKEIVVSFRSGRLHKQ</sequence>
<accession>A0LF56</accession>
<dbReference type="OrthoDB" id="5141876at2"/>
<dbReference type="Pfam" id="PF07221">
    <property type="entry name" value="GlcNAc_2-epim"/>
    <property type="match status" value="1"/>
</dbReference>
<evidence type="ECO:0000256" key="2">
    <source>
        <dbReference type="ARBA" id="ARBA00023235"/>
    </source>
</evidence>
<dbReference type="EMBL" id="CP000478">
    <property type="protein sequence ID" value="ABK16058.1"/>
    <property type="molecule type" value="Genomic_DNA"/>
</dbReference>
<reference evidence="3 4" key="1">
    <citation type="submission" date="2006-10" db="EMBL/GenBank/DDBJ databases">
        <title>Complete sequence of Syntrophobacter fumaroxidans MPOB.</title>
        <authorList>
            <consortium name="US DOE Joint Genome Institute"/>
            <person name="Copeland A."/>
            <person name="Lucas S."/>
            <person name="Lapidus A."/>
            <person name="Barry K."/>
            <person name="Detter J.C."/>
            <person name="Glavina del Rio T."/>
            <person name="Hammon N."/>
            <person name="Israni S."/>
            <person name="Pitluck S."/>
            <person name="Goltsman E.G."/>
            <person name="Martinez M."/>
            <person name="Schmutz J."/>
            <person name="Larimer F."/>
            <person name="Land M."/>
            <person name="Hauser L."/>
            <person name="Kyrpides N."/>
            <person name="Kim E."/>
            <person name="Boone D.R."/>
            <person name="Brockman F."/>
            <person name="Culley D."/>
            <person name="Ferry J."/>
            <person name="Gunsalus R."/>
            <person name="McInerney M.J."/>
            <person name="Morrison M."/>
            <person name="Plugge C."/>
            <person name="Rohlin L."/>
            <person name="Scholten J."/>
            <person name="Sieber J."/>
            <person name="Stams A.J.M."/>
            <person name="Worm P."/>
            <person name="Henstra A.M."/>
            <person name="Richardson P."/>
        </authorList>
    </citation>
    <scope>NUCLEOTIDE SEQUENCE [LARGE SCALE GENOMIC DNA]</scope>
    <source>
        <strain evidence="4">DSM 10017 / MPOB</strain>
    </source>
</reference>
<dbReference type="Proteomes" id="UP000001784">
    <property type="component" value="Chromosome"/>
</dbReference>
<keyword evidence="4" id="KW-1185">Reference proteome</keyword>
<dbReference type="eggNOG" id="COG2942">
    <property type="taxonomic scope" value="Bacteria"/>
</dbReference>
<dbReference type="STRING" id="335543.Sfum_0358"/>
<evidence type="ECO:0000256" key="1">
    <source>
        <dbReference type="ARBA" id="ARBA00008558"/>
    </source>
</evidence>
<dbReference type="HOGENOM" id="CLU_014977_0_0_7"/>
<dbReference type="InterPro" id="IPR010819">
    <property type="entry name" value="AGE/CE"/>
</dbReference>
<dbReference type="Gene3D" id="1.50.10.10">
    <property type="match status" value="1"/>
</dbReference>
<dbReference type="RefSeq" id="WP_011697231.1">
    <property type="nucleotide sequence ID" value="NC_008554.1"/>
</dbReference>
<dbReference type="AlphaFoldDB" id="A0LF56"/>
<gene>
    <name evidence="3" type="ordered locus">Sfum_0358</name>
</gene>
<evidence type="ECO:0000313" key="3">
    <source>
        <dbReference type="EMBL" id="ABK16058.1"/>
    </source>
</evidence>
<dbReference type="InParanoid" id="A0LF56"/>
<comment type="similarity">
    <text evidence="1">Belongs to the N-acylglucosamine 2-epimerase family.</text>
</comment>
<dbReference type="GO" id="GO:0005975">
    <property type="term" value="P:carbohydrate metabolic process"/>
    <property type="evidence" value="ECO:0007669"/>
    <property type="project" value="InterPro"/>
</dbReference>
<keyword evidence="2" id="KW-0413">Isomerase</keyword>
<dbReference type="KEGG" id="sfu:Sfum_0358"/>
<dbReference type="InterPro" id="IPR008928">
    <property type="entry name" value="6-hairpin_glycosidase_sf"/>
</dbReference>
<dbReference type="PANTHER" id="PTHR15108">
    <property type="entry name" value="N-ACYLGLUCOSAMINE-2-EPIMERASE"/>
    <property type="match status" value="1"/>
</dbReference>
<evidence type="ECO:0000313" key="4">
    <source>
        <dbReference type="Proteomes" id="UP000001784"/>
    </source>
</evidence>
<proteinExistence type="inferred from homology"/>